<reference evidence="3" key="1">
    <citation type="journal article" date="2011" name="Nature">
        <title>Genome sequence and analysis of the tuber crop potato.</title>
        <authorList>
            <consortium name="The Potato Genome Sequencing Consortium"/>
        </authorList>
    </citation>
    <scope>NUCLEOTIDE SEQUENCE [LARGE SCALE GENOMIC DNA]</scope>
    <source>
        <strain evidence="3">cv. DM1-3 516 R44</strain>
    </source>
</reference>
<keyword evidence="3" id="KW-1185">Reference proteome</keyword>
<reference evidence="2" key="2">
    <citation type="submission" date="2015-06" db="UniProtKB">
        <authorList>
            <consortium name="EnsemblPlants"/>
        </authorList>
    </citation>
    <scope>IDENTIFICATION</scope>
    <source>
        <strain evidence="2">DM1-3 516 R44</strain>
    </source>
</reference>
<dbReference type="HOGENOM" id="CLU_2798940_0_0_1"/>
<accession>M1BV15</accession>
<feature type="compositionally biased region" description="Basic and acidic residues" evidence="1">
    <location>
        <begin position="26"/>
        <end position="49"/>
    </location>
</feature>
<name>M1BV15_SOLTU</name>
<dbReference type="AlphaFoldDB" id="M1BV15"/>
<dbReference type="InParanoid" id="M1BV15"/>
<organism evidence="2 3">
    <name type="scientific">Solanum tuberosum</name>
    <name type="common">Potato</name>
    <dbReference type="NCBI Taxonomy" id="4113"/>
    <lineage>
        <taxon>Eukaryota</taxon>
        <taxon>Viridiplantae</taxon>
        <taxon>Streptophyta</taxon>
        <taxon>Embryophyta</taxon>
        <taxon>Tracheophyta</taxon>
        <taxon>Spermatophyta</taxon>
        <taxon>Magnoliopsida</taxon>
        <taxon>eudicotyledons</taxon>
        <taxon>Gunneridae</taxon>
        <taxon>Pentapetalae</taxon>
        <taxon>asterids</taxon>
        <taxon>lamiids</taxon>
        <taxon>Solanales</taxon>
        <taxon>Solanaceae</taxon>
        <taxon>Solanoideae</taxon>
        <taxon>Solaneae</taxon>
        <taxon>Solanum</taxon>
    </lineage>
</organism>
<dbReference type="Gramene" id="PGSC0003DMT400053497">
    <property type="protein sequence ID" value="PGSC0003DMT400053497"/>
    <property type="gene ID" value="PGSC0003DMG400020750"/>
</dbReference>
<evidence type="ECO:0000313" key="3">
    <source>
        <dbReference type="Proteomes" id="UP000011115"/>
    </source>
</evidence>
<evidence type="ECO:0000313" key="2">
    <source>
        <dbReference type="EnsemblPlants" id="PGSC0003DMT400053497"/>
    </source>
</evidence>
<dbReference type="Proteomes" id="UP000011115">
    <property type="component" value="Unassembled WGS sequence"/>
</dbReference>
<dbReference type="PaxDb" id="4113-PGSC0003DMT400053497"/>
<feature type="region of interest" description="Disordered" evidence="1">
    <location>
        <begin position="26"/>
        <end position="68"/>
    </location>
</feature>
<dbReference type="EnsemblPlants" id="PGSC0003DMT400053497">
    <property type="protein sequence ID" value="PGSC0003DMT400053497"/>
    <property type="gene ID" value="PGSC0003DMG400020750"/>
</dbReference>
<sequence>MRPGGSSFNGGQDAGNKAKIVRAFEEEEHKCPSDEVREVDNDRFEEGRGRSRKNWGDVITIDETSSTK</sequence>
<proteinExistence type="predicted"/>
<evidence type="ECO:0000256" key="1">
    <source>
        <dbReference type="SAM" id="MobiDB-lite"/>
    </source>
</evidence>
<protein>
    <submittedName>
        <fullName evidence="2">Uncharacterized protein</fullName>
    </submittedName>
</protein>